<evidence type="ECO:0000256" key="6">
    <source>
        <dbReference type="ARBA" id="ARBA00023136"/>
    </source>
</evidence>
<comment type="function">
    <text evidence="9">Proteoglycan that seems to be implicated in diverse developmental roles such as differentiation, cell-cell recognition, embryogenesis and programmed cell death.</text>
</comment>
<keyword evidence="3" id="KW-0336">GPI-anchor</keyword>
<name>A0AAN9N541_PHACN</name>
<proteinExistence type="inferred from homology"/>
<evidence type="ECO:0000256" key="5">
    <source>
        <dbReference type="ARBA" id="ARBA00022974"/>
    </source>
</evidence>
<evidence type="ECO:0000256" key="2">
    <source>
        <dbReference type="ARBA" id="ARBA00022475"/>
    </source>
</evidence>
<dbReference type="GO" id="GO:0098552">
    <property type="term" value="C:side of membrane"/>
    <property type="evidence" value="ECO:0007669"/>
    <property type="project" value="UniProtKB-KW"/>
</dbReference>
<gene>
    <name evidence="12" type="ORF">VNO80_08855</name>
</gene>
<dbReference type="Proteomes" id="UP001374584">
    <property type="component" value="Unassembled WGS sequence"/>
</dbReference>
<keyword evidence="8" id="KW-0449">Lipoprotein</keyword>
<dbReference type="AlphaFoldDB" id="A0AAN9N541"/>
<reference evidence="12 13" key="1">
    <citation type="submission" date="2024-01" db="EMBL/GenBank/DDBJ databases">
        <title>The genomes of 5 underutilized Papilionoideae crops provide insights into root nodulation and disease resistanc.</title>
        <authorList>
            <person name="Jiang F."/>
        </authorList>
    </citation>
    <scope>NUCLEOTIDE SEQUENCE [LARGE SCALE GENOMIC DNA]</scope>
    <source>
        <strain evidence="12">JINMINGXINNONG_FW02</strain>
        <tissue evidence="12">Leaves</tissue>
    </source>
</reference>
<evidence type="ECO:0000256" key="11">
    <source>
        <dbReference type="SAM" id="MobiDB-lite"/>
    </source>
</evidence>
<feature type="compositionally biased region" description="Pro residues" evidence="11">
    <location>
        <begin position="158"/>
        <end position="175"/>
    </location>
</feature>
<feature type="compositionally biased region" description="Pro residues" evidence="11">
    <location>
        <begin position="87"/>
        <end position="149"/>
    </location>
</feature>
<comment type="subcellular location">
    <subcellularLocation>
        <location evidence="1">Cell membrane</location>
        <topology evidence="1">Lipid-anchor</topology>
        <topology evidence="1">GPI-anchor</topology>
    </subcellularLocation>
</comment>
<evidence type="ECO:0000256" key="4">
    <source>
        <dbReference type="ARBA" id="ARBA00022729"/>
    </source>
</evidence>
<evidence type="ECO:0000256" key="9">
    <source>
        <dbReference type="ARBA" id="ARBA00025294"/>
    </source>
</evidence>
<evidence type="ECO:0000313" key="13">
    <source>
        <dbReference type="Proteomes" id="UP001374584"/>
    </source>
</evidence>
<keyword evidence="13" id="KW-1185">Reference proteome</keyword>
<dbReference type="GO" id="GO:0005886">
    <property type="term" value="C:plasma membrane"/>
    <property type="evidence" value="ECO:0007669"/>
    <property type="project" value="UniProtKB-SubCell"/>
</dbReference>
<organism evidence="12 13">
    <name type="scientific">Phaseolus coccineus</name>
    <name type="common">Scarlet runner bean</name>
    <name type="synonym">Phaseolus multiflorus</name>
    <dbReference type="NCBI Taxonomy" id="3886"/>
    <lineage>
        <taxon>Eukaryota</taxon>
        <taxon>Viridiplantae</taxon>
        <taxon>Streptophyta</taxon>
        <taxon>Embryophyta</taxon>
        <taxon>Tracheophyta</taxon>
        <taxon>Spermatophyta</taxon>
        <taxon>Magnoliopsida</taxon>
        <taxon>eudicotyledons</taxon>
        <taxon>Gunneridae</taxon>
        <taxon>Pentapetalae</taxon>
        <taxon>rosids</taxon>
        <taxon>fabids</taxon>
        <taxon>Fabales</taxon>
        <taxon>Fabaceae</taxon>
        <taxon>Papilionoideae</taxon>
        <taxon>50 kb inversion clade</taxon>
        <taxon>NPAAA clade</taxon>
        <taxon>indigoferoid/millettioid clade</taxon>
        <taxon>Phaseoleae</taxon>
        <taxon>Phaseolus</taxon>
    </lineage>
</organism>
<dbReference type="PANTHER" id="PTHR36321">
    <property type="entry name" value="CLASSICAL ARABINOGALACTAN PROTEIN 9"/>
    <property type="match status" value="1"/>
</dbReference>
<evidence type="ECO:0000256" key="3">
    <source>
        <dbReference type="ARBA" id="ARBA00022622"/>
    </source>
</evidence>
<keyword evidence="7" id="KW-0325">Glycoprotein</keyword>
<comment type="caution">
    <text evidence="12">The sequence shown here is derived from an EMBL/GenBank/DDBJ whole genome shotgun (WGS) entry which is preliminary data.</text>
</comment>
<accession>A0AAN9N541</accession>
<dbReference type="PANTHER" id="PTHR36321:SF6">
    <property type="entry name" value="CLASSICAL ARABINOGALACTAN PROTEIN 4-RELATED"/>
    <property type="match status" value="1"/>
</dbReference>
<sequence>MQNYLTIRNGERVKAKIKSAPFQLVDKGRDTSGINAGKAPRVLLPDGTHQRAIMDTPNMGSSAVQLLLILGLLATSCMAQAPGGAPSQPPTTTPPPPPAAAPVPAPTAPATPPPSSAPPTTTPTPAPTPPAPTPPPASSPPSATPPPDQSPGSSSDAPPGPTSPPTGSESPPPPSAAFSVSKAFVAGSALAGTFVAMVLA</sequence>
<keyword evidence="2" id="KW-1003">Cell membrane</keyword>
<comment type="similarity">
    <text evidence="10">Belongs to the classical AGP family.</text>
</comment>
<evidence type="ECO:0000256" key="1">
    <source>
        <dbReference type="ARBA" id="ARBA00004609"/>
    </source>
</evidence>
<dbReference type="EMBL" id="JAYMYR010000004">
    <property type="protein sequence ID" value="KAK7366854.1"/>
    <property type="molecule type" value="Genomic_DNA"/>
</dbReference>
<feature type="region of interest" description="Disordered" evidence="11">
    <location>
        <begin position="81"/>
        <end position="178"/>
    </location>
</feature>
<evidence type="ECO:0000256" key="8">
    <source>
        <dbReference type="ARBA" id="ARBA00023288"/>
    </source>
</evidence>
<keyword evidence="5" id="KW-0654">Proteoglycan</keyword>
<keyword evidence="4" id="KW-0732">Signal</keyword>
<evidence type="ECO:0000256" key="10">
    <source>
        <dbReference type="ARBA" id="ARBA00025756"/>
    </source>
</evidence>
<evidence type="ECO:0000256" key="7">
    <source>
        <dbReference type="ARBA" id="ARBA00023180"/>
    </source>
</evidence>
<keyword evidence="6" id="KW-0472">Membrane</keyword>
<protein>
    <submittedName>
        <fullName evidence="12">Uncharacterized protein</fullName>
    </submittedName>
</protein>
<evidence type="ECO:0000313" key="12">
    <source>
        <dbReference type="EMBL" id="KAK7366854.1"/>
    </source>
</evidence>
<dbReference type="InterPro" id="IPR044959">
    <property type="entry name" value="AGP"/>
</dbReference>
<dbReference type="PRINTS" id="PR01217">
    <property type="entry name" value="PRICHEXTENSN"/>
</dbReference>